<reference evidence="4" key="1">
    <citation type="submission" date="2016-04" db="EMBL/GenBank/DDBJ databases">
        <title>Cephalotus genome sequencing.</title>
        <authorList>
            <person name="Fukushima K."/>
            <person name="Hasebe M."/>
            <person name="Fang X."/>
        </authorList>
    </citation>
    <scope>NUCLEOTIDE SEQUENCE [LARGE SCALE GENOMIC DNA]</scope>
    <source>
        <strain evidence="4">cv. St1</strain>
    </source>
</reference>
<gene>
    <name evidence="3" type="ORF">CFOL_v3_14616</name>
</gene>
<dbReference type="OrthoDB" id="1688915at2759"/>
<accession>A0A1Q3BTA0</accession>
<name>A0A1Q3BTA0_CEPFO</name>
<dbReference type="EMBL" id="BDDD01000875">
    <property type="protein sequence ID" value="GAV71122.1"/>
    <property type="molecule type" value="Genomic_DNA"/>
</dbReference>
<feature type="region of interest" description="Disordered" evidence="1">
    <location>
        <begin position="86"/>
        <end position="124"/>
    </location>
</feature>
<evidence type="ECO:0000259" key="2">
    <source>
        <dbReference type="Pfam" id="PF00098"/>
    </source>
</evidence>
<dbReference type="InterPro" id="IPR036875">
    <property type="entry name" value="Znf_CCHC_sf"/>
</dbReference>
<sequence length="203" mass="22199">TERYGTKMAEGSSVNDHVLKMINVVENLGDLGIIQDAELSTNLILHSLPPSFAGFITNFNMNRITATLADLLNMLREAEVNMYKGKSASAKGKAKSGKLPPRPASFKPGVARPPSQRKQQAVTAPDVVARVVPAEESTLEPPANGPWFYCGKPGHWKRNCVKFFKSIGKGMPYLSYIKVNMYIPDSSSRILDSAYGTHICSNL</sequence>
<evidence type="ECO:0000313" key="4">
    <source>
        <dbReference type="Proteomes" id="UP000187406"/>
    </source>
</evidence>
<evidence type="ECO:0000313" key="3">
    <source>
        <dbReference type="EMBL" id="GAV71122.1"/>
    </source>
</evidence>
<proteinExistence type="predicted"/>
<dbReference type="Pfam" id="PF00098">
    <property type="entry name" value="zf-CCHC"/>
    <property type="match status" value="1"/>
</dbReference>
<dbReference type="SUPFAM" id="SSF57756">
    <property type="entry name" value="Retrovirus zinc finger-like domains"/>
    <property type="match status" value="1"/>
</dbReference>
<dbReference type="Pfam" id="PF14223">
    <property type="entry name" value="Retrotran_gag_2"/>
    <property type="match status" value="1"/>
</dbReference>
<dbReference type="InParanoid" id="A0A1Q3BTA0"/>
<evidence type="ECO:0000256" key="1">
    <source>
        <dbReference type="SAM" id="MobiDB-lite"/>
    </source>
</evidence>
<feature type="domain" description="CCHC-type" evidence="2">
    <location>
        <begin position="148"/>
        <end position="160"/>
    </location>
</feature>
<dbReference type="InterPro" id="IPR001878">
    <property type="entry name" value="Znf_CCHC"/>
</dbReference>
<organism evidence="3 4">
    <name type="scientific">Cephalotus follicularis</name>
    <name type="common">Albany pitcher plant</name>
    <dbReference type="NCBI Taxonomy" id="3775"/>
    <lineage>
        <taxon>Eukaryota</taxon>
        <taxon>Viridiplantae</taxon>
        <taxon>Streptophyta</taxon>
        <taxon>Embryophyta</taxon>
        <taxon>Tracheophyta</taxon>
        <taxon>Spermatophyta</taxon>
        <taxon>Magnoliopsida</taxon>
        <taxon>eudicotyledons</taxon>
        <taxon>Gunneridae</taxon>
        <taxon>Pentapetalae</taxon>
        <taxon>rosids</taxon>
        <taxon>fabids</taxon>
        <taxon>Oxalidales</taxon>
        <taxon>Cephalotaceae</taxon>
        <taxon>Cephalotus</taxon>
    </lineage>
</organism>
<dbReference type="GO" id="GO:0003676">
    <property type="term" value="F:nucleic acid binding"/>
    <property type="evidence" value="ECO:0007669"/>
    <property type="project" value="InterPro"/>
</dbReference>
<dbReference type="Proteomes" id="UP000187406">
    <property type="component" value="Unassembled WGS sequence"/>
</dbReference>
<keyword evidence="4" id="KW-1185">Reference proteome</keyword>
<dbReference type="GO" id="GO:0008270">
    <property type="term" value="F:zinc ion binding"/>
    <property type="evidence" value="ECO:0007669"/>
    <property type="project" value="InterPro"/>
</dbReference>
<protein>
    <submittedName>
        <fullName evidence="3">Zf-CCHC domain-containing protein/UBN2_2 domain-containing protein</fullName>
    </submittedName>
</protein>
<comment type="caution">
    <text evidence="3">The sequence shown here is derived from an EMBL/GenBank/DDBJ whole genome shotgun (WGS) entry which is preliminary data.</text>
</comment>
<feature type="non-terminal residue" evidence="3">
    <location>
        <position position="1"/>
    </location>
</feature>
<dbReference type="AlphaFoldDB" id="A0A1Q3BTA0"/>
<dbReference type="Gene3D" id="4.10.60.10">
    <property type="entry name" value="Zinc finger, CCHC-type"/>
    <property type="match status" value="1"/>
</dbReference>